<organism evidence="1">
    <name type="scientific">Fibrocapsa japonica</name>
    <dbReference type="NCBI Taxonomy" id="94617"/>
    <lineage>
        <taxon>Eukaryota</taxon>
        <taxon>Sar</taxon>
        <taxon>Stramenopiles</taxon>
        <taxon>Ochrophyta</taxon>
        <taxon>Raphidophyceae</taxon>
        <taxon>Chattonellales</taxon>
        <taxon>Chattonellaceae</taxon>
        <taxon>Fibrocapsa</taxon>
    </lineage>
</organism>
<sequence length="269" mass="31148">MDSRNCCKRVCFYNSNCQEVWQNPDLVRLISEYVGWKQMRVISKKIACEADSTVKALKFRPQSPEVSITGIAIKCNRIQSLVLDFVESVQDQTVKDVIYLCKNLRFLGVSYCALRSWDSISSKPSHLHINIHGCWRLLTPHKTISPMSVVELQMIALKNCLNERTEAFEKACSFTSPEYRDSFMYNMSSECSYQRILGCESFVIREFCESVRNFACLVAIRCIDKRTVYQLWVMAKQRYGPYAGCWMTDGIYNLARGLPLRERNGIHEH</sequence>
<name>A0A7S2XVH2_9STRA</name>
<evidence type="ECO:0000313" key="1">
    <source>
        <dbReference type="EMBL" id="CAD9859079.1"/>
    </source>
</evidence>
<reference evidence="1" key="1">
    <citation type="submission" date="2021-01" db="EMBL/GenBank/DDBJ databases">
        <authorList>
            <person name="Corre E."/>
            <person name="Pelletier E."/>
            <person name="Niang G."/>
            <person name="Scheremetjew M."/>
            <person name="Finn R."/>
            <person name="Kale V."/>
            <person name="Holt S."/>
            <person name="Cochrane G."/>
            <person name="Meng A."/>
            <person name="Brown T."/>
            <person name="Cohen L."/>
        </authorList>
    </citation>
    <scope>NUCLEOTIDE SEQUENCE</scope>
    <source>
        <strain evidence="1">CCMP1661</strain>
    </source>
</reference>
<accession>A0A7S2XVH2</accession>
<dbReference type="SUPFAM" id="SSF52047">
    <property type="entry name" value="RNI-like"/>
    <property type="match status" value="1"/>
</dbReference>
<protein>
    <submittedName>
        <fullName evidence="1">Uncharacterized protein</fullName>
    </submittedName>
</protein>
<dbReference type="EMBL" id="HBHR01003432">
    <property type="protein sequence ID" value="CAD9859079.1"/>
    <property type="molecule type" value="Transcribed_RNA"/>
</dbReference>
<dbReference type="AlphaFoldDB" id="A0A7S2XVH2"/>
<gene>
    <name evidence="1" type="ORF">FJAP1339_LOCUS1598</name>
</gene>
<proteinExistence type="predicted"/>